<dbReference type="AlphaFoldDB" id="A0A4V5PND4"/>
<reference evidence="5 6" key="1">
    <citation type="submission" date="2019-04" db="EMBL/GenBank/DDBJ databases">
        <authorList>
            <person name="Li Y."/>
            <person name="Wang J."/>
        </authorList>
    </citation>
    <scope>NUCLEOTIDE SEQUENCE [LARGE SCALE GENOMIC DNA]</scope>
    <source>
        <strain evidence="5 6">DSM 14668</strain>
    </source>
</reference>
<proteinExistence type="predicted"/>
<feature type="compositionally biased region" description="Basic and acidic residues" evidence="3">
    <location>
        <begin position="42"/>
        <end position="52"/>
    </location>
</feature>
<dbReference type="Proteomes" id="UP000309215">
    <property type="component" value="Unassembled WGS sequence"/>
</dbReference>
<name>A0A4V5PND4_9BACT</name>
<dbReference type="Pfam" id="PF10017">
    <property type="entry name" value="Methyltransf_33"/>
    <property type="match status" value="1"/>
</dbReference>
<evidence type="ECO:0000256" key="3">
    <source>
        <dbReference type="SAM" id="MobiDB-lite"/>
    </source>
</evidence>
<dbReference type="OrthoDB" id="5289726at2"/>
<evidence type="ECO:0000259" key="4">
    <source>
        <dbReference type="Pfam" id="PF10017"/>
    </source>
</evidence>
<dbReference type="PANTHER" id="PTHR43397:SF1">
    <property type="entry name" value="ERGOTHIONEINE BIOSYNTHESIS PROTEIN 1"/>
    <property type="match status" value="1"/>
</dbReference>
<keyword evidence="6" id="KW-1185">Reference proteome</keyword>
<evidence type="ECO:0000256" key="2">
    <source>
        <dbReference type="ARBA" id="ARBA00022679"/>
    </source>
</evidence>
<dbReference type="GO" id="GO:0052706">
    <property type="term" value="F:L-histidine N(alpha)-methyltransferase activity"/>
    <property type="evidence" value="ECO:0007669"/>
    <property type="project" value="UniProtKB-EC"/>
</dbReference>
<dbReference type="InterPro" id="IPR017804">
    <property type="entry name" value="MeTrfase_EgtD-like"/>
</dbReference>
<evidence type="ECO:0000256" key="1">
    <source>
        <dbReference type="ARBA" id="ARBA00022603"/>
    </source>
</evidence>
<dbReference type="SUPFAM" id="SSF53335">
    <property type="entry name" value="S-adenosyl-L-methionine-dependent methyltransferases"/>
    <property type="match status" value="1"/>
</dbReference>
<dbReference type="GO" id="GO:0032259">
    <property type="term" value="P:methylation"/>
    <property type="evidence" value="ECO:0007669"/>
    <property type="project" value="UniProtKB-KW"/>
</dbReference>
<protein>
    <submittedName>
        <fullName evidence="5">L-histidine N(Alpha)-methyltransferase</fullName>
        <ecNumber evidence="5">2.1.1.44</ecNumber>
    </submittedName>
</protein>
<dbReference type="EMBL" id="SSMQ01000050">
    <property type="protein sequence ID" value="TKD00100.1"/>
    <property type="molecule type" value="Genomic_DNA"/>
</dbReference>
<feature type="region of interest" description="Disordered" evidence="3">
    <location>
        <begin position="27"/>
        <end position="53"/>
    </location>
</feature>
<evidence type="ECO:0000313" key="6">
    <source>
        <dbReference type="Proteomes" id="UP000309215"/>
    </source>
</evidence>
<comment type="caution">
    <text evidence="5">The sequence shown here is derived from an EMBL/GenBank/DDBJ whole genome shotgun (WGS) entry which is preliminary data.</text>
</comment>
<dbReference type="PANTHER" id="PTHR43397">
    <property type="entry name" value="ERGOTHIONEINE BIOSYNTHESIS PROTEIN 1"/>
    <property type="match status" value="1"/>
</dbReference>
<sequence length="368" mass="40762">MAFASPRCARFDAGVLSKRRITPGARAPARGRWRVSRMDGSPVRKDAPEDLAPRSSTRLIDEGAALRASLLQELPEIPARYLYDDTGSELFERITGLSVYYQTRTEISILERAAADIVAHARPRHLVELGSGAGRKIRILLDALRADGPSVTCTMLDINELFLLQSIDRLSADYPEFVFRGVVGNFMTDLGRLGPAGGRLVVFFAGTVGNLHPDERRSFLGDLAQRMDDADALLLGVDLVKDPARLEAAYDDPEGVTAAFNLNVLSVLNRRFAGNFDTSAFRHRAFYDRKNAWIEMRLVATRKNEVCLDALGLRLAFDKGAEIRTELSCKFTRASLEASAGEAGLTIDRWYTDPADLFALALVRRRRS</sequence>
<dbReference type="EC" id="2.1.1.44" evidence="5"/>
<dbReference type="Gene3D" id="3.40.50.150">
    <property type="entry name" value="Vaccinia Virus protein VP39"/>
    <property type="match status" value="1"/>
</dbReference>
<dbReference type="PIRSF" id="PIRSF018005">
    <property type="entry name" value="UCP018005"/>
    <property type="match status" value="1"/>
</dbReference>
<accession>A0A4V5PND4</accession>
<keyword evidence="1 5" id="KW-0489">Methyltransferase</keyword>
<evidence type="ECO:0000313" key="5">
    <source>
        <dbReference type="EMBL" id="TKD00100.1"/>
    </source>
</evidence>
<dbReference type="InterPro" id="IPR029063">
    <property type="entry name" value="SAM-dependent_MTases_sf"/>
</dbReference>
<keyword evidence="2 5" id="KW-0808">Transferase</keyword>
<dbReference type="InterPro" id="IPR051128">
    <property type="entry name" value="EgtD_Methyltrsf_superfamily"/>
</dbReference>
<gene>
    <name evidence="5" type="primary">egtD</name>
    <name evidence="5" type="ORF">E8A74_35695</name>
</gene>
<dbReference type="NCBIfam" id="TIGR03438">
    <property type="entry name" value="egtD_ergothio"/>
    <property type="match status" value="1"/>
</dbReference>
<dbReference type="InterPro" id="IPR035094">
    <property type="entry name" value="EgtD"/>
</dbReference>
<feature type="domain" description="Histidine-specific methyltransferase SAM-dependent" evidence="4">
    <location>
        <begin position="66"/>
        <end position="364"/>
    </location>
</feature>
<organism evidence="5 6">
    <name type="scientific">Polyangium fumosum</name>
    <dbReference type="NCBI Taxonomy" id="889272"/>
    <lineage>
        <taxon>Bacteria</taxon>
        <taxon>Pseudomonadati</taxon>
        <taxon>Myxococcota</taxon>
        <taxon>Polyangia</taxon>
        <taxon>Polyangiales</taxon>
        <taxon>Polyangiaceae</taxon>
        <taxon>Polyangium</taxon>
    </lineage>
</organism>
<dbReference type="InterPro" id="IPR019257">
    <property type="entry name" value="MeTrfase_dom"/>
</dbReference>